<proteinExistence type="inferred from homology"/>
<dbReference type="RefSeq" id="XP_033591995.1">
    <property type="nucleotide sequence ID" value="XM_033733008.1"/>
</dbReference>
<accession>A0A6A6Q0A6</accession>
<dbReference type="InterPro" id="IPR005123">
    <property type="entry name" value="Oxoglu/Fe-dep_dioxygenase_dom"/>
</dbReference>
<comment type="similarity">
    <text evidence="1 2">Belongs to the iron/ascorbate-dependent oxidoreductase family.</text>
</comment>
<name>A0A6A6Q0A6_9PEZI</name>
<dbReference type="InterPro" id="IPR027443">
    <property type="entry name" value="IPNS-like_sf"/>
</dbReference>
<dbReference type="EMBL" id="MU001633">
    <property type="protein sequence ID" value="KAF2485426.1"/>
    <property type="molecule type" value="Genomic_DNA"/>
</dbReference>
<dbReference type="InterPro" id="IPR044861">
    <property type="entry name" value="IPNS-like_FE2OG_OXY"/>
</dbReference>
<dbReference type="GeneID" id="54474010"/>
<keyword evidence="5" id="KW-1185">Reference proteome</keyword>
<dbReference type="OrthoDB" id="288590at2759"/>
<dbReference type="Gene3D" id="2.60.120.330">
    <property type="entry name" value="B-lactam Antibiotic, Isopenicillin N Synthase, Chain"/>
    <property type="match status" value="1"/>
</dbReference>
<feature type="domain" description="Fe2OG dioxygenase" evidence="3">
    <location>
        <begin position="181"/>
        <end position="283"/>
    </location>
</feature>
<sequence>MPSFTAQPAAPFPDGLPLADIYTVDCDKLRAGDEVDERKVYDASRGYGFFYLTNTHVDYDFMFDVADETFSLPLDTKMQYEMGNTGSYFGYKMSGSNYVDAKGTPDKAEFYNVSKDDVMRIGRYMDDPLQHPDTIVRRRPELERFMASCHEVTLVILRVLERQLGLDADALLNIHKLHEPSADQARVTFAPPVGSGEILFGEHSDFGSITVLFNQLGGLQVINPESYEWKYVKPKPGAAIINLGDSLIKLLGGRLYSAVHRIMGPPGPQAQYPRQSVVYFSRPNSGILLQSLFPGDPKEENPMTADEWVAQRAKLRRTANYQDAASFKASRGTEHLNGRLEATLDGMAKSDR</sequence>
<dbReference type="PROSITE" id="PS51471">
    <property type="entry name" value="FE2OG_OXY"/>
    <property type="match status" value="1"/>
</dbReference>
<dbReference type="PANTHER" id="PTHR47990">
    <property type="entry name" value="2-OXOGLUTARATE (2OG) AND FE(II)-DEPENDENT OXYGENASE SUPERFAMILY PROTEIN-RELATED"/>
    <property type="match status" value="1"/>
</dbReference>
<dbReference type="Proteomes" id="UP000799767">
    <property type="component" value="Unassembled WGS sequence"/>
</dbReference>
<dbReference type="GO" id="GO:0016491">
    <property type="term" value="F:oxidoreductase activity"/>
    <property type="evidence" value="ECO:0007669"/>
    <property type="project" value="UniProtKB-KW"/>
</dbReference>
<evidence type="ECO:0000259" key="3">
    <source>
        <dbReference type="PROSITE" id="PS51471"/>
    </source>
</evidence>
<dbReference type="GO" id="GO:0044283">
    <property type="term" value="P:small molecule biosynthetic process"/>
    <property type="evidence" value="ECO:0007669"/>
    <property type="project" value="UniProtKB-ARBA"/>
</dbReference>
<evidence type="ECO:0000313" key="4">
    <source>
        <dbReference type="EMBL" id="KAF2485426.1"/>
    </source>
</evidence>
<keyword evidence="2" id="KW-0479">Metal-binding</keyword>
<dbReference type="AlphaFoldDB" id="A0A6A6Q0A6"/>
<keyword evidence="2" id="KW-0560">Oxidoreductase</keyword>
<dbReference type="SUPFAM" id="SSF51197">
    <property type="entry name" value="Clavaminate synthase-like"/>
    <property type="match status" value="1"/>
</dbReference>
<keyword evidence="2" id="KW-0408">Iron</keyword>
<dbReference type="GO" id="GO:0046872">
    <property type="term" value="F:metal ion binding"/>
    <property type="evidence" value="ECO:0007669"/>
    <property type="project" value="UniProtKB-KW"/>
</dbReference>
<protein>
    <recommendedName>
        <fullName evidence="3">Fe2OG dioxygenase domain-containing protein</fullName>
    </recommendedName>
</protein>
<dbReference type="InterPro" id="IPR026992">
    <property type="entry name" value="DIOX_N"/>
</dbReference>
<evidence type="ECO:0000256" key="1">
    <source>
        <dbReference type="ARBA" id="ARBA00008056"/>
    </source>
</evidence>
<dbReference type="Pfam" id="PF14226">
    <property type="entry name" value="DIOX_N"/>
    <property type="match status" value="1"/>
</dbReference>
<reference evidence="4" key="1">
    <citation type="journal article" date="2020" name="Stud. Mycol.">
        <title>101 Dothideomycetes genomes: a test case for predicting lifestyles and emergence of pathogens.</title>
        <authorList>
            <person name="Haridas S."/>
            <person name="Albert R."/>
            <person name="Binder M."/>
            <person name="Bloem J."/>
            <person name="Labutti K."/>
            <person name="Salamov A."/>
            <person name="Andreopoulos B."/>
            <person name="Baker S."/>
            <person name="Barry K."/>
            <person name="Bills G."/>
            <person name="Bluhm B."/>
            <person name="Cannon C."/>
            <person name="Castanera R."/>
            <person name="Culley D."/>
            <person name="Daum C."/>
            <person name="Ezra D."/>
            <person name="Gonzalez J."/>
            <person name="Henrissat B."/>
            <person name="Kuo A."/>
            <person name="Liang C."/>
            <person name="Lipzen A."/>
            <person name="Lutzoni F."/>
            <person name="Magnuson J."/>
            <person name="Mondo S."/>
            <person name="Nolan M."/>
            <person name="Ohm R."/>
            <person name="Pangilinan J."/>
            <person name="Park H.-J."/>
            <person name="Ramirez L."/>
            <person name="Alfaro M."/>
            <person name="Sun H."/>
            <person name="Tritt A."/>
            <person name="Yoshinaga Y."/>
            <person name="Zwiers L.-H."/>
            <person name="Turgeon B."/>
            <person name="Goodwin S."/>
            <person name="Spatafora J."/>
            <person name="Crous P."/>
            <person name="Grigoriev I."/>
        </authorList>
    </citation>
    <scope>NUCLEOTIDE SEQUENCE</scope>
    <source>
        <strain evidence="4">CBS 113389</strain>
    </source>
</reference>
<organism evidence="4 5">
    <name type="scientific">Neohortaea acidophila</name>
    <dbReference type="NCBI Taxonomy" id="245834"/>
    <lineage>
        <taxon>Eukaryota</taxon>
        <taxon>Fungi</taxon>
        <taxon>Dikarya</taxon>
        <taxon>Ascomycota</taxon>
        <taxon>Pezizomycotina</taxon>
        <taxon>Dothideomycetes</taxon>
        <taxon>Dothideomycetidae</taxon>
        <taxon>Mycosphaerellales</taxon>
        <taxon>Teratosphaeriaceae</taxon>
        <taxon>Neohortaea</taxon>
    </lineage>
</organism>
<gene>
    <name evidence="4" type="ORF">BDY17DRAFT_293574</name>
</gene>
<evidence type="ECO:0000313" key="5">
    <source>
        <dbReference type="Proteomes" id="UP000799767"/>
    </source>
</evidence>
<dbReference type="InterPro" id="IPR050231">
    <property type="entry name" value="Iron_ascorbate_oxido_reductase"/>
</dbReference>
<dbReference type="Pfam" id="PF03171">
    <property type="entry name" value="2OG-FeII_Oxy"/>
    <property type="match status" value="1"/>
</dbReference>
<evidence type="ECO:0000256" key="2">
    <source>
        <dbReference type="RuleBase" id="RU003682"/>
    </source>
</evidence>